<proteinExistence type="inferred from homology"/>
<sequence>MRTKLIYLIAILFSMGFFTACESLLDDVEQQGSTSIENFYQTDIDAEEAIAAVYLQWRSQAYNDFFLKNTLSDDIYSGGGARGDNSILEQLSEYRFSTSNSTMSDYFSGLYTLIYRSNLVINNFTDDTEAKRRAIAEAKVARGWAYFNLVTLWGPVPFVTSQLTPSEYQQPNGTISEIWAQIETDLSEAAASGVLPEKASAADKSVGGRLTKQAALSFLGKAQVFQGKYSDAATTLKSVINSGKYELIDNYENVLRKVEDFGPENIFEVNSINDGENAFNQGTTILGNMYGWRSDRLDLNGYWFGAHDLYPGGWGFANPRGNLYDAFVEMEGTDGYRLNATMKSYHQVMNIGAPAAPVTVNAGTSLYGHEGYFNWKWRFLGSEVIPNSWGLATDNNYRIMRYAEVLLLAAEACLLSGDDDGALNYINQIRTRAQLPNLSAVTLDDIKKEKRLELCIEQIRYQDLVRWGDAVTALAEQGKQVPVFSGLNEDGTHNVSFPYTNPVYGFKAGKHELLPFPEHEMNVNDNLVQNPGW</sequence>
<feature type="domain" description="RagB/SusD" evidence="7">
    <location>
        <begin position="336"/>
        <end position="533"/>
    </location>
</feature>
<evidence type="ECO:0000256" key="6">
    <source>
        <dbReference type="SAM" id="SignalP"/>
    </source>
</evidence>
<evidence type="ECO:0000256" key="2">
    <source>
        <dbReference type="ARBA" id="ARBA00006275"/>
    </source>
</evidence>
<feature type="signal peptide" evidence="6">
    <location>
        <begin position="1"/>
        <end position="20"/>
    </location>
</feature>
<evidence type="ECO:0000256" key="5">
    <source>
        <dbReference type="ARBA" id="ARBA00023237"/>
    </source>
</evidence>
<dbReference type="Proteomes" id="UP001163821">
    <property type="component" value="Unassembled WGS sequence"/>
</dbReference>
<keyword evidence="4" id="KW-0472">Membrane</keyword>
<comment type="subcellular location">
    <subcellularLocation>
        <location evidence="1">Cell outer membrane</location>
    </subcellularLocation>
</comment>
<dbReference type="InterPro" id="IPR012944">
    <property type="entry name" value="SusD_RagB_dom"/>
</dbReference>
<evidence type="ECO:0000256" key="1">
    <source>
        <dbReference type="ARBA" id="ARBA00004442"/>
    </source>
</evidence>
<dbReference type="RefSeq" id="WP_282590676.1">
    <property type="nucleotide sequence ID" value="NZ_JAPAAF010000004.1"/>
</dbReference>
<dbReference type="Gene3D" id="1.25.40.390">
    <property type="match status" value="1"/>
</dbReference>
<dbReference type="InterPro" id="IPR011990">
    <property type="entry name" value="TPR-like_helical_dom_sf"/>
</dbReference>
<dbReference type="PROSITE" id="PS51257">
    <property type="entry name" value="PROKAR_LIPOPROTEIN"/>
    <property type="match status" value="1"/>
</dbReference>
<comment type="caution">
    <text evidence="9">The sequence shown here is derived from an EMBL/GenBank/DDBJ whole genome shotgun (WGS) entry which is preliminary data.</text>
</comment>
<keyword evidence="10" id="KW-1185">Reference proteome</keyword>
<name>A0AA42C7W9_9BACT</name>
<evidence type="ECO:0000256" key="3">
    <source>
        <dbReference type="ARBA" id="ARBA00022729"/>
    </source>
</evidence>
<reference evidence="9" key="1">
    <citation type="submission" date="2022-10" db="EMBL/GenBank/DDBJ databases">
        <title>Gaoshiqiia sediminis gen. nov., sp. nov., isolated from coastal sediment.</title>
        <authorList>
            <person name="Yu W.X."/>
            <person name="Mu D.S."/>
            <person name="Du J.Z."/>
            <person name="Liang Y.Q."/>
        </authorList>
    </citation>
    <scope>NUCLEOTIDE SEQUENCE</scope>
    <source>
        <strain evidence="9">A06</strain>
    </source>
</reference>
<feature type="chain" id="PRO_5041319769" evidence="6">
    <location>
        <begin position="21"/>
        <end position="533"/>
    </location>
</feature>
<gene>
    <name evidence="9" type="ORF">N2K84_04965</name>
</gene>
<comment type="similarity">
    <text evidence="2">Belongs to the SusD family.</text>
</comment>
<evidence type="ECO:0000259" key="8">
    <source>
        <dbReference type="Pfam" id="PF14322"/>
    </source>
</evidence>
<evidence type="ECO:0000259" key="7">
    <source>
        <dbReference type="Pfam" id="PF07980"/>
    </source>
</evidence>
<keyword evidence="3 6" id="KW-0732">Signal</keyword>
<dbReference type="InterPro" id="IPR033985">
    <property type="entry name" value="SusD-like_N"/>
</dbReference>
<organism evidence="9 10">
    <name type="scientific">Gaoshiqia sediminis</name>
    <dbReference type="NCBI Taxonomy" id="2986998"/>
    <lineage>
        <taxon>Bacteria</taxon>
        <taxon>Pseudomonadati</taxon>
        <taxon>Bacteroidota</taxon>
        <taxon>Bacteroidia</taxon>
        <taxon>Marinilabiliales</taxon>
        <taxon>Prolixibacteraceae</taxon>
        <taxon>Gaoshiqia</taxon>
    </lineage>
</organism>
<dbReference type="GO" id="GO:0009279">
    <property type="term" value="C:cell outer membrane"/>
    <property type="evidence" value="ECO:0007669"/>
    <property type="project" value="UniProtKB-SubCell"/>
</dbReference>
<keyword evidence="5" id="KW-0998">Cell outer membrane</keyword>
<dbReference type="EMBL" id="JAPAAF010000004">
    <property type="protein sequence ID" value="MCW0482071.1"/>
    <property type="molecule type" value="Genomic_DNA"/>
</dbReference>
<evidence type="ECO:0000313" key="9">
    <source>
        <dbReference type="EMBL" id="MCW0482071.1"/>
    </source>
</evidence>
<dbReference type="Pfam" id="PF14322">
    <property type="entry name" value="SusD-like_3"/>
    <property type="match status" value="1"/>
</dbReference>
<evidence type="ECO:0000313" key="10">
    <source>
        <dbReference type="Proteomes" id="UP001163821"/>
    </source>
</evidence>
<dbReference type="AlphaFoldDB" id="A0AA42C7W9"/>
<dbReference type="SUPFAM" id="SSF48452">
    <property type="entry name" value="TPR-like"/>
    <property type="match status" value="1"/>
</dbReference>
<dbReference type="Pfam" id="PF07980">
    <property type="entry name" value="SusD_RagB"/>
    <property type="match status" value="1"/>
</dbReference>
<protein>
    <submittedName>
        <fullName evidence="9">RagB/SusD family nutrient uptake outer membrane protein</fullName>
    </submittedName>
</protein>
<accession>A0AA42C7W9</accession>
<feature type="domain" description="SusD-like N-terminal" evidence="8">
    <location>
        <begin position="41"/>
        <end position="221"/>
    </location>
</feature>
<evidence type="ECO:0000256" key="4">
    <source>
        <dbReference type="ARBA" id="ARBA00023136"/>
    </source>
</evidence>